<name>A0A0B2BJQ6_9ACTN</name>
<dbReference type="AlphaFoldDB" id="A0A0B2BJQ6"/>
<comment type="caution">
    <text evidence="2">The sequence shown here is derived from an EMBL/GenBank/DDBJ whole genome shotgun (WGS) entry which is preliminary data.</text>
</comment>
<dbReference type="InterPro" id="IPR002734">
    <property type="entry name" value="RibDG_C"/>
</dbReference>
<organism evidence="2 3">
    <name type="scientific">Mumia flava</name>
    <dbReference type="NCBI Taxonomy" id="1348852"/>
    <lineage>
        <taxon>Bacteria</taxon>
        <taxon>Bacillati</taxon>
        <taxon>Actinomycetota</taxon>
        <taxon>Actinomycetes</taxon>
        <taxon>Propionibacteriales</taxon>
        <taxon>Nocardioidaceae</taxon>
        <taxon>Mumia</taxon>
    </lineage>
</organism>
<proteinExistence type="predicted"/>
<dbReference type="GO" id="GO:0008703">
    <property type="term" value="F:5-amino-6-(5-phosphoribosylamino)uracil reductase activity"/>
    <property type="evidence" value="ECO:0007669"/>
    <property type="project" value="InterPro"/>
</dbReference>
<dbReference type="PANTHER" id="PTHR38011:SF11">
    <property type="entry name" value="2,5-DIAMINO-6-RIBOSYLAMINO-4(3H)-PYRIMIDINONE 5'-PHOSPHATE REDUCTASE"/>
    <property type="match status" value="1"/>
</dbReference>
<dbReference type="InterPro" id="IPR050765">
    <property type="entry name" value="Riboflavin_Biosynth_HTPR"/>
</dbReference>
<dbReference type="Pfam" id="PF01872">
    <property type="entry name" value="RibD_C"/>
    <property type="match status" value="1"/>
</dbReference>
<dbReference type="GO" id="GO:0009231">
    <property type="term" value="P:riboflavin biosynthetic process"/>
    <property type="evidence" value="ECO:0007669"/>
    <property type="project" value="InterPro"/>
</dbReference>
<evidence type="ECO:0000313" key="3">
    <source>
        <dbReference type="Proteomes" id="UP000230842"/>
    </source>
</evidence>
<feature type="domain" description="Bacterial bifunctional deaminase-reductase C-terminal" evidence="1">
    <location>
        <begin position="3"/>
        <end position="178"/>
    </location>
</feature>
<dbReference type="RefSeq" id="WP_039350379.1">
    <property type="nucleotide sequence ID" value="NZ_PGEZ01000001.1"/>
</dbReference>
<accession>A0A0B2BJQ6</accession>
<evidence type="ECO:0000259" key="1">
    <source>
        <dbReference type="Pfam" id="PF01872"/>
    </source>
</evidence>
<protein>
    <submittedName>
        <fullName evidence="2">Dihydrofolate reductase</fullName>
    </submittedName>
</protein>
<evidence type="ECO:0000313" key="2">
    <source>
        <dbReference type="EMBL" id="PJJ57455.1"/>
    </source>
</evidence>
<gene>
    <name evidence="2" type="ORF">CLV56_1687</name>
</gene>
<reference evidence="2 3" key="1">
    <citation type="submission" date="2017-11" db="EMBL/GenBank/DDBJ databases">
        <title>Genomic Encyclopedia of Archaeal and Bacterial Type Strains, Phase II (KMG-II): From Individual Species to Whole Genera.</title>
        <authorList>
            <person name="Goeker M."/>
        </authorList>
    </citation>
    <scope>NUCLEOTIDE SEQUENCE [LARGE SCALE GENOMIC DNA]</scope>
    <source>
        <strain evidence="2 3">DSM 27763</strain>
    </source>
</reference>
<dbReference type="InterPro" id="IPR024072">
    <property type="entry name" value="DHFR-like_dom_sf"/>
</dbReference>
<keyword evidence="3" id="KW-1185">Reference proteome</keyword>
<sequence>MRRIIVSMWTTVDGYVAGPDDEMDWLMPDEAMAAYETALVTGAEALLLGRTTHGDFAETWPRIAGDEAEPPANRDYARRVDAMPKFVVSKSGRTASWRSSTRISSLDHDDVARLRAGGDGDLVVYGSLSVIAALQRIAAVDEYHLLLHPTAIGAGKALFTRPARLRLESAEPFPSGVTLMRYVPTTHEE</sequence>
<dbReference type="OrthoDB" id="3471498at2"/>
<dbReference type="Gene3D" id="3.40.430.10">
    <property type="entry name" value="Dihydrofolate Reductase, subunit A"/>
    <property type="match status" value="1"/>
</dbReference>
<dbReference type="Proteomes" id="UP000230842">
    <property type="component" value="Unassembled WGS sequence"/>
</dbReference>
<dbReference type="PANTHER" id="PTHR38011">
    <property type="entry name" value="DIHYDROFOLATE REDUCTASE FAMILY PROTEIN (AFU_ORTHOLOGUE AFUA_8G06820)"/>
    <property type="match status" value="1"/>
</dbReference>
<dbReference type="SUPFAM" id="SSF53597">
    <property type="entry name" value="Dihydrofolate reductase-like"/>
    <property type="match status" value="1"/>
</dbReference>
<dbReference type="EMBL" id="PGEZ01000001">
    <property type="protein sequence ID" value="PJJ57455.1"/>
    <property type="molecule type" value="Genomic_DNA"/>
</dbReference>